<evidence type="ECO:0000259" key="6">
    <source>
        <dbReference type="Pfam" id="PF04586"/>
    </source>
</evidence>
<evidence type="ECO:0000256" key="3">
    <source>
        <dbReference type="ARBA" id="ARBA00022801"/>
    </source>
</evidence>
<protein>
    <submittedName>
        <fullName evidence="7">COG3740 Phage head maturation protease</fullName>
    </submittedName>
</protein>
<reference evidence="7" key="1">
    <citation type="submission" date="2020-04" db="EMBL/GenBank/DDBJ databases">
        <authorList>
            <person name="Chiriac C."/>
            <person name="Salcher M."/>
            <person name="Ghai R."/>
            <person name="Kavagutti S V."/>
        </authorList>
    </citation>
    <scope>NUCLEOTIDE SEQUENCE</scope>
</reference>
<evidence type="ECO:0000256" key="5">
    <source>
        <dbReference type="ARBA" id="ARBA00023045"/>
    </source>
</evidence>
<dbReference type="GO" id="GO:0046797">
    <property type="term" value="P:viral procapsid maturation"/>
    <property type="evidence" value="ECO:0007669"/>
    <property type="project" value="UniProtKB-KW"/>
</dbReference>
<keyword evidence="2 7" id="KW-0645">Protease</keyword>
<sequence>MKNNLYSTKGAFELKDMDSEKREVAIYLSKFDTIDSDFDNIRRGAFKKSIEERGPNSAGNRKIAFLWSHDWDKPIGTFKELSEDENGLFAVAKLGTSTAGSDAWDNYVDGIIREHSIGFQYIKDKMKFIETDETPIGGFWDINEVKLFEGSAVTFGANEYTGVVGVTKSEDKKELITELTGEMELTIKALSRGQGSDDRLHGLEMKMKYLTGRLALLANVEPFNVKHLNENKPTSDETQVFNWEQVIKNLSI</sequence>
<keyword evidence="5" id="KW-1273">Viral capsid maturation</keyword>
<evidence type="ECO:0000256" key="2">
    <source>
        <dbReference type="ARBA" id="ARBA00022670"/>
    </source>
</evidence>
<keyword evidence="1" id="KW-1188">Viral release from host cell</keyword>
<dbReference type="InterPro" id="IPR006433">
    <property type="entry name" value="Prohead_protease"/>
</dbReference>
<dbReference type="EMBL" id="LR796579">
    <property type="protein sequence ID" value="CAB4152540.1"/>
    <property type="molecule type" value="Genomic_DNA"/>
</dbReference>
<accession>A0A6J5N5L9</accession>
<dbReference type="NCBIfam" id="TIGR01543">
    <property type="entry name" value="proheadase_HK97"/>
    <property type="match status" value="1"/>
</dbReference>
<feature type="domain" description="Prohead serine protease" evidence="6">
    <location>
        <begin position="13"/>
        <end position="166"/>
    </location>
</feature>
<organism evidence="7">
    <name type="scientific">uncultured Caudovirales phage</name>
    <dbReference type="NCBI Taxonomy" id="2100421"/>
    <lineage>
        <taxon>Viruses</taxon>
        <taxon>Duplodnaviria</taxon>
        <taxon>Heunggongvirae</taxon>
        <taxon>Uroviricota</taxon>
        <taxon>Caudoviricetes</taxon>
        <taxon>Peduoviridae</taxon>
        <taxon>Maltschvirus</taxon>
        <taxon>Maltschvirus maltsch</taxon>
    </lineage>
</organism>
<keyword evidence="4" id="KW-0118">Viral capsid assembly</keyword>
<dbReference type="GO" id="GO:0008233">
    <property type="term" value="F:peptidase activity"/>
    <property type="evidence" value="ECO:0007669"/>
    <property type="project" value="UniProtKB-KW"/>
</dbReference>
<name>A0A6J5N5L9_9CAUD</name>
<evidence type="ECO:0000313" key="7">
    <source>
        <dbReference type="EMBL" id="CAB4152540.1"/>
    </source>
</evidence>
<dbReference type="InterPro" id="IPR054613">
    <property type="entry name" value="Peptidase_S78_dom"/>
</dbReference>
<evidence type="ECO:0000256" key="4">
    <source>
        <dbReference type="ARBA" id="ARBA00022950"/>
    </source>
</evidence>
<evidence type="ECO:0000256" key="1">
    <source>
        <dbReference type="ARBA" id="ARBA00022612"/>
    </source>
</evidence>
<dbReference type="GO" id="GO:0006508">
    <property type="term" value="P:proteolysis"/>
    <property type="evidence" value="ECO:0007669"/>
    <property type="project" value="UniProtKB-KW"/>
</dbReference>
<gene>
    <name evidence="7" type="ORF">UFOVP611_17</name>
</gene>
<proteinExistence type="predicted"/>
<dbReference type="Pfam" id="PF04586">
    <property type="entry name" value="Peptidase_S78"/>
    <property type="match status" value="1"/>
</dbReference>
<keyword evidence="3" id="KW-0378">Hydrolase</keyword>